<comment type="subcellular location">
    <subcellularLocation>
        <location evidence="6 11">Cytoplasm</location>
    </subcellularLocation>
</comment>
<comment type="catalytic activity">
    <reaction evidence="5 6 12">
        <text>urea + 2 H2O + H(+) = hydrogencarbonate + 2 NH4(+)</text>
        <dbReference type="Rhea" id="RHEA:20557"/>
        <dbReference type="ChEBI" id="CHEBI:15377"/>
        <dbReference type="ChEBI" id="CHEBI:15378"/>
        <dbReference type="ChEBI" id="CHEBI:16199"/>
        <dbReference type="ChEBI" id="CHEBI:17544"/>
        <dbReference type="ChEBI" id="CHEBI:28938"/>
        <dbReference type="EC" id="3.5.1.5"/>
    </reaction>
</comment>
<comment type="subunit">
    <text evidence="6">Heterotrimer of UreA (gamma), UreB (beta) and UreC (alpha) subunits. Three heterotrimers associate to form the active enzyme.</text>
</comment>
<dbReference type="InterPro" id="IPR006680">
    <property type="entry name" value="Amidohydro-rel"/>
</dbReference>
<dbReference type="InterPro" id="IPR017950">
    <property type="entry name" value="Urease_AS"/>
</dbReference>
<feature type="binding site" evidence="6 9">
    <location>
        <position position="136"/>
    </location>
    <ligand>
        <name>Ni(2+)</name>
        <dbReference type="ChEBI" id="CHEBI:49786"/>
        <label>1</label>
    </ligand>
</feature>
<feature type="binding site" evidence="6 11">
    <location>
        <position position="221"/>
    </location>
    <ligand>
        <name>substrate</name>
    </ligand>
</feature>
<dbReference type="Gene3D" id="3.20.20.140">
    <property type="entry name" value="Metal-dependent hydrolases"/>
    <property type="match status" value="1"/>
</dbReference>
<keyword evidence="4 6" id="KW-0378">Hydrolase</keyword>
<feature type="binding site" evidence="6 9">
    <location>
        <position position="274"/>
    </location>
    <ligand>
        <name>Ni(2+)</name>
        <dbReference type="ChEBI" id="CHEBI:49786"/>
        <label>2</label>
    </ligand>
</feature>
<comment type="cofactor">
    <cofactor evidence="6 9 12">
        <name>Ni cation</name>
        <dbReference type="ChEBI" id="CHEBI:25516"/>
    </cofactor>
    <text evidence="6 9 12">Binds 2 nickel ions per subunit.</text>
</comment>
<comment type="similarity">
    <text evidence="6 13">Belongs to the metallo-dependent hydrolases superfamily. Urease alpha subunit family.</text>
</comment>
<keyword evidence="3 6" id="KW-0479">Metal-binding</keyword>
<dbReference type="PROSITE" id="PS01120">
    <property type="entry name" value="UREASE_1"/>
    <property type="match status" value="1"/>
</dbReference>
<dbReference type="Pfam" id="PF00449">
    <property type="entry name" value="Urease_alpha"/>
    <property type="match status" value="1"/>
</dbReference>
<organism evidence="15">
    <name type="scientific">Desertifilum tharense IPPAS B-1220</name>
    <dbReference type="NCBI Taxonomy" id="1781255"/>
    <lineage>
        <taxon>Bacteria</taxon>
        <taxon>Bacillati</taxon>
        <taxon>Cyanobacteriota</taxon>
        <taxon>Cyanophyceae</taxon>
        <taxon>Desertifilales</taxon>
        <taxon>Desertifilaceae</taxon>
        <taxon>Desertifilum</taxon>
    </lineage>
</organism>
<dbReference type="UniPathway" id="UPA00258">
    <property type="reaction ID" value="UER00370"/>
</dbReference>
<name>A0A1E5QPX9_9CYAN</name>
<evidence type="ECO:0000256" key="2">
    <source>
        <dbReference type="ARBA" id="ARBA00022596"/>
    </source>
</evidence>
<dbReference type="SUPFAM" id="SSF51556">
    <property type="entry name" value="Metallo-dependent hydrolases"/>
    <property type="match status" value="1"/>
</dbReference>
<feature type="binding site" evidence="6 9">
    <location>
        <position position="138"/>
    </location>
    <ligand>
        <name>Ni(2+)</name>
        <dbReference type="ChEBI" id="CHEBI:49786"/>
        <label>1</label>
    </ligand>
</feature>
<feature type="binding site" description="via carbamate group" evidence="6 9">
    <location>
        <position position="219"/>
    </location>
    <ligand>
        <name>Ni(2+)</name>
        <dbReference type="ChEBI" id="CHEBI:49786"/>
        <label>2</label>
    </ligand>
</feature>
<keyword evidence="6 11" id="KW-0963">Cytoplasm</keyword>
<evidence type="ECO:0000256" key="6">
    <source>
        <dbReference type="HAMAP-Rule" id="MF_01953"/>
    </source>
</evidence>
<dbReference type="SUPFAM" id="SSF51338">
    <property type="entry name" value="Composite domain of metallo-dependent hydrolases"/>
    <property type="match status" value="2"/>
</dbReference>
<gene>
    <name evidence="6" type="primary">ureC</name>
    <name evidence="15" type="ORF">BH720_02850</name>
</gene>
<evidence type="ECO:0000256" key="9">
    <source>
        <dbReference type="PIRSR" id="PIRSR611612-51"/>
    </source>
</evidence>
<dbReference type="OrthoDB" id="9802793at2"/>
<evidence type="ECO:0000256" key="10">
    <source>
        <dbReference type="PIRSR" id="PIRSR611612-52"/>
    </source>
</evidence>
<dbReference type="InterPro" id="IPR050112">
    <property type="entry name" value="Urease_alpha_subunit"/>
</dbReference>
<feature type="binding site" evidence="6 9">
    <location>
        <position position="362"/>
    </location>
    <ligand>
        <name>Ni(2+)</name>
        <dbReference type="ChEBI" id="CHEBI:49786"/>
        <label>1</label>
    </ligand>
</feature>
<proteinExistence type="inferred from homology"/>
<sequence length="569" mass="61375">MSYRMDRRAYAETYGPTVGDRIRLADTELIIEVERDLTTYGDEVKFGGGKVIRDGMGQSPITNADGAVDTVITNALILDWWGIIKADIGIKDGKIYKIGKAGNPYIQDNVDIIIGPGTEAIAGEGMILTAGGIDSHIHFICPQQIEVAIASGVTTLIGGGTGPATGTNATTCTPGPWHIYRMLQAADAFPINIGYSGKGNSARPEGLIEQIQAGVIGLKLHEDWGTTPATIDTCLSVADEYDVQVAIHTDTLNEAGFVEDTIQAFKNRAIHTYHTEGAGGGHAPDIIKVCGQANVLPSSTNPTRPYTLNTLEEHLDMLMVCHHLDRSIPEDVAFAESRIRRETIAAEDILHDLGAFSMISSDSQAMGRVGEVIIRTWQTAHKMKVQRGPLEADSSQNDNFRAKRYIAKYTINPAITHGIANSVGSVEEGKLADLCLWKPAFFGVKPEIVIKGGAIAYAQMGDANASIPTPQPIHMRPMFASFGGAIATTSLTFISQAALEADIPTQLKLQKPGVAVSGTRQLTKRDLKLNEALPHIEVDPETYEVRADGQLLTCEPATILPMAQRYFLF</sequence>
<dbReference type="PROSITE" id="PS00145">
    <property type="entry name" value="UREASE_2"/>
    <property type="match status" value="1"/>
</dbReference>
<dbReference type="NCBIfam" id="NF009686">
    <property type="entry name" value="PRK13207.1"/>
    <property type="match status" value="1"/>
</dbReference>
<dbReference type="GO" id="GO:0043419">
    <property type="term" value="P:urea catabolic process"/>
    <property type="evidence" value="ECO:0007669"/>
    <property type="project" value="UniProtKB-UniRule"/>
</dbReference>
<dbReference type="InterPro" id="IPR005848">
    <property type="entry name" value="Urease_asu"/>
</dbReference>
<dbReference type="PROSITE" id="PS51368">
    <property type="entry name" value="UREASE_3"/>
    <property type="match status" value="1"/>
</dbReference>
<dbReference type="RefSeq" id="WP_069965646.1">
    <property type="nucleotide sequence ID" value="NZ_CM124774.1"/>
</dbReference>
<dbReference type="Gene3D" id="2.30.40.10">
    <property type="entry name" value="Urease, subunit C, domain 1"/>
    <property type="match status" value="1"/>
</dbReference>
<evidence type="ECO:0000256" key="7">
    <source>
        <dbReference type="NCBIfam" id="TIGR01792"/>
    </source>
</evidence>
<evidence type="ECO:0000313" key="15">
    <source>
        <dbReference type="EMBL" id="OEJ76716.1"/>
    </source>
</evidence>
<evidence type="ECO:0000256" key="13">
    <source>
        <dbReference type="RuleBase" id="RU004158"/>
    </source>
</evidence>
<feature type="active site" description="Proton donor" evidence="6 10">
    <location>
        <position position="322"/>
    </location>
</feature>
<dbReference type="InterPro" id="IPR011059">
    <property type="entry name" value="Metal-dep_hydrolase_composite"/>
</dbReference>
<feature type="domain" description="Urease" evidence="14">
    <location>
        <begin position="131"/>
        <end position="569"/>
    </location>
</feature>
<feature type="binding site" evidence="6 9">
    <location>
        <position position="248"/>
    </location>
    <ligand>
        <name>Ni(2+)</name>
        <dbReference type="ChEBI" id="CHEBI:49786"/>
        <label>2</label>
    </ligand>
</feature>
<evidence type="ECO:0000256" key="5">
    <source>
        <dbReference type="ARBA" id="ARBA00047778"/>
    </source>
</evidence>
<feature type="binding site" description="via carbamate group" evidence="6 9">
    <location>
        <position position="219"/>
    </location>
    <ligand>
        <name>Ni(2+)</name>
        <dbReference type="ChEBI" id="CHEBI:49786"/>
        <label>1</label>
    </ligand>
</feature>
<dbReference type="GO" id="GO:0005737">
    <property type="term" value="C:cytoplasm"/>
    <property type="evidence" value="ECO:0007669"/>
    <property type="project" value="UniProtKB-SubCell"/>
</dbReference>
<dbReference type="STRING" id="1781255.BH720_02850"/>
<dbReference type="EMBL" id="MJGC01000032">
    <property type="protein sequence ID" value="OEJ76716.1"/>
    <property type="molecule type" value="Genomic_DNA"/>
</dbReference>
<dbReference type="CDD" id="cd00375">
    <property type="entry name" value="Urease_alpha"/>
    <property type="match status" value="1"/>
</dbReference>
<dbReference type="GO" id="GO:0009039">
    <property type="term" value="F:urease activity"/>
    <property type="evidence" value="ECO:0007669"/>
    <property type="project" value="UniProtKB-UniRule"/>
</dbReference>
<comment type="PTM">
    <text evidence="8">Carbamylation allows a single lysine to coordinate two nickel ions.</text>
</comment>
<evidence type="ECO:0000256" key="3">
    <source>
        <dbReference type="ARBA" id="ARBA00022723"/>
    </source>
</evidence>
<dbReference type="NCBIfam" id="NF009685">
    <property type="entry name" value="PRK13206.1"/>
    <property type="match status" value="1"/>
</dbReference>
<dbReference type="PANTHER" id="PTHR43440">
    <property type="entry name" value="UREASE"/>
    <property type="match status" value="1"/>
</dbReference>
<dbReference type="GO" id="GO:0016151">
    <property type="term" value="F:nickel cation binding"/>
    <property type="evidence" value="ECO:0007669"/>
    <property type="project" value="UniProtKB-UniRule"/>
</dbReference>
<evidence type="ECO:0000256" key="8">
    <source>
        <dbReference type="PIRSR" id="PIRSR611612-50"/>
    </source>
</evidence>
<dbReference type="AlphaFoldDB" id="A0A1E5QPX9"/>
<dbReference type="InterPro" id="IPR017951">
    <property type="entry name" value="Urease_asu_c"/>
</dbReference>
<comment type="PTM">
    <text evidence="6">Carboxylation allows a single lysine to coordinate two nickel ions.</text>
</comment>
<dbReference type="EC" id="3.5.1.5" evidence="6 7"/>
<accession>A0A1E5QPX9</accession>
<evidence type="ECO:0000259" key="14">
    <source>
        <dbReference type="PROSITE" id="PS51368"/>
    </source>
</evidence>
<feature type="modified residue" description="N6-carboxylysine" evidence="6 8">
    <location>
        <position position="219"/>
    </location>
</feature>
<dbReference type="PRINTS" id="PR01752">
    <property type="entry name" value="UREASE"/>
</dbReference>
<reference evidence="15" key="1">
    <citation type="submission" date="2016-09" db="EMBL/GenBank/DDBJ databases">
        <title>Draft genome of thermotolerant cyanobacterium Desertifilum sp. strain IPPAS B-1220.</title>
        <authorList>
            <person name="Sinetova M.A."/>
            <person name="Bolakhan K."/>
            <person name="Zayadan B.K."/>
            <person name="Mironov K.S."/>
            <person name="Ustinova V."/>
            <person name="Kupriyanova E.V."/>
            <person name="Sidorov R.A."/>
            <person name="Skrypnik A.N."/>
            <person name="Gogoleva N.E."/>
            <person name="Gogolev Y.V."/>
            <person name="Los D.A."/>
        </authorList>
    </citation>
    <scope>NUCLEOTIDE SEQUENCE [LARGE SCALE GENOMIC DNA]</scope>
    <source>
        <strain evidence="15">IPPAS B-1220</strain>
    </source>
</reference>
<dbReference type="Pfam" id="PF01979">
    <property type="entry name" value="Amidohydro_1"/>
    <property type="match status" value="1"/>
</dbReference>
<dbReference type="HAMAP" id="MF_01953">
    <property type="entry name" value="Urease_alpha"/>
    <property type="match status" value="1"/>
</dbReference>
<evidence type="ECO:0000256" key="12">
    <source>
        <dbReference type="RuleBase" id="RU000510"/>
    </source>
</evidence>
<protein>
    <recommendedName>
        <fullName evidence="6 7">Urease subunit alpha</fullName>
        <ecNumber evidence="6 7">3.5.1.5</ecNumber>
    </recommendedName>
    <alternativeName>
        <fullName evidence="6">Urea amidohydrolase subunit alpha</fullName>
    </alternativeName>
</protein>
<keyword evidence="2 6" id="KW-0533">Nickel</keyword>
<dbReference type="InterPro" id="IPR032466">
    <property type="entry name" value="Metal_Hydrolase"/>
</dbReference>
<comment type="pathway">
    <text evidence="1 6">Nitrogen metabolism; urea degradation; CO(2) and NH(3) from urea (urease route): step 1/1.</text>
</comment>
<evidence type="ECO:0000256" key="11">
    <source>
        <dbReference type="PROSITE-ProRule" id="PRU00700"/>
    </source>
</evidence>
<dbReference type="NCBIfam" id="TIGR01792">
    <property type="entry name" value="urease_alph"/>
    <property type="match status" value="1"/>
</dbReference>
<evidence type="ECO:0000256" key="1">
    <source>
        <dbReference type="ARBA" id="ARBA00004897"/>
    </source>
</evidence>
<evidence type="ECO:0000256" key="4">
    <source>
        <dbReference type="ARBA" id="ARBA00022801"/>
    </source>
</evidence>
<dbReference type="PANTHER" id="PTHR43440:SF1">
    <property type="entry name" value="UREASE"/>
    <property type="match status" value="1"/>
</dbReference>
<dbReference type="InterPro" id="IPR011612">
    <property type="entry name" value="Urease_alpha_N_dom"/>
</dbReference>
<dbReference type="InterPro" id="IPR029754">
    <property type="entry name" value="Urease_Ni-bd"/>
</dbReference>
<comment type="caution">
    <text evidence="15">The sequence shown here is derived from an EMBL/GenBank/DDBJ whole genome shotgun (WGS) entry which is preliminary data.</text>
</comment>